<reference evidence="3 4" key="1">
    <citation type="submission" date="2022-01" db="EMBL/GenBank/DDBJ databases">
        <authorList>
            <person name="Xiong W."/>
            <person name="Schranz E."/>
        </authorList>
    </citation>
    <scope>NUCLEOTIDE SEQUENCE [LARGE SCALE GENOMIC DNA]</scope>
</reference>
<dbReference type="EMBL" id="CAKMRJ010004445">
    <property type="protein sequence ID" value="CAH1438546.1"/>
    <property type="molecule type" value="Genomic_DNA"/>
</dbReference>
<dbReference type="SUPFAM" id="SSF48576">
    <property type="entry name" value="Terpenoid synthases"/>
    <property type="match status" value="1"/>
</dbReference>
<dbReference type="InterPro" id="IPR005630">
    <property type="entry name" value="Terpene_synthase_metal-bd"/>
</dbReference>
<sequence>MEEDYRRWCSRDRQWQGTYSEEKNRQPQAAQEGRIRRIKVVGWRHYSRFQVAPPLLVLLLAMRLVGDRQGLHSFDLWPALYFEPQYSDARIFLMKTCNLAIILDDTYDNYGTYEELEMFTQAVQIWLASYIDTLPEYMKFIYQELLDVYKEAEEVL</sequence>
<keyword evidence="1" id="KW-0479">Metal-binding</keyword>
<dbReference type="GO" id="GO:0010333">
    <property type="term" value="F:terpene synthase activity"/>
    <property type="evidence" value="ECO:0007669"/>
    <property type="project" value="InterPro"/>
</dbReference>
<evidence type="ECO:0000313" key="3">
    <source>
        <dbReference type="EMBL" id="CAH1438546.1"/>
    </source>
</evidence>
<protein>
    <recommendedName>
        <fullName evidence="2">Terpene synthase metal-binding domain-containing protein</fullName>
    </recommendedName>
</protein>
<dbReference type="AlphaFoldDB" id="A0AAU9NKZ9"/>
<dbReference type="PANTHER" id="PTHR31225">
    <property type="entry name" value="OS04G0344100 PROTEIN-RELATED"/>
    <property type="match status" value="1"/>
</dbReference>
<evidence type="ECO:0000256" key="1">
    <source>
        <dbReference type="ARBA" id="ARBA00022723"/>
    </source>
</evidence>
<dbReference type="GO" id="GO:0000287">
    <property type="term" value="F:magnesium ion binding"/>
    <property type="evidence" value="ECO:0007669"/>
    <property type="project" value="InterPro"/>
</dbReference>
<dbReference type="PANTHER" id="PTHR31225:SF202">
    <property type="entry name" value="TERPENOID CYCLASES_PROTEIN PRENYLTRANSFERASE ALPHA-ALPHA TOROID-RELATED"/>
    <property type="match status" value="1"/>
</dbReference>
<dbReference type="InterPro" id="IPR050148">
    <property type="entry name" value="Terpene_synthase-like"/>
</dbReference>
<proteinExistence type="predicted"/>
<organism evidence="3 4">
    <name type="scientific">Lactuca virosa</name>
    <dbReference type="NCBI Taxonomy" id="75947"/>
    <lineage>
        <taxon>Eukaryota</taxon>
        <taxon>Viridiplantae</taxon>
        <taxon>Streptophyta</taxon>
        <taxon>Embryophyta</taxon>
        <taxon>Tracheophyta</taxon>
        <taxon>Spermatophyta</taxon>
        <taxon>Magnoliopsida</taxon>
        <taxon>eudicotyledons</taxon>
        <taxon>Gunneridae</taxon>
        <taxon>Pentapetalae</taxon>
        <taxon>asterids</taxon>
        <taxon>campanulids</taxon>
        <taxon>Asterales</taxon>
        <taxon>Asteraceae</taxon>
        <taxon>Cichorioideae</taxon>
        <taxon>Cichorieae</taxon>
        <taxon>Lactucinae</taxon>
        <taxon>Lactuca</taxon>
    </lineage>
</organism>
<feature type="domain" description="Terpene synthase metal-binding" evidence="2">
    <location>
        <begin position="79"/>
        <end position="154"/>
    </location>
</feature>
<dbReference type="Proteomes" id="UP001157418">
    <property type="component" value="Unassembled WGS sequence"/>
</dbReference>
<comment type="caution">
    <text evidence="3">The sequence shown here is derived from an EMBL/GenBank/DDBJ whole genome shotgun (WGS) entry which is preliminary data.</text>
</comment>
<evidence type="ECO:0000259" key="2">
    <source>
        <dbReference type="Pfam" id="PF03936"/>
    </source>
</evidence>
<dbReference type="Pfam" id="PF03936">
    <property type="entry name" value="Terpene_synth_C"/>
    <property type="match status" value="1"/>
</dbReference>
<name>A0AAU9NKZ9_9ASTR</name>
<gene>
    <name evidence="3" type="ORF">LVIROSA_LOCUS24800</name>
</gene>
<dbReference type="GO" id="GO:0016114">
    <property type="term" value="P:terpenoid biosynthetic process"/>
    <property type="evidence" value="ECO:0007669"/>
    <property type="project" value="InterPro"/>
</dbReference>
<keyword evidence="4" id="KW-1185">Reference proteome</keyword>
<dbReference type="InterPro" id="IPR008949">
    <property type="entry name" value="Isoprenoid_synthase_dom_sf"/>
</dbReference>
<evidence type="ECO:0000313" key="4">
    <source>
        <dbReference type="Proteomes" id="UP001157418"/>
    </source>
</evidence>
<accession>A0AAU9NKZ9</accession>
<dbReference type="Gene3D" id="1.10.600.10">
    <property type="entry name" value="Farnesyl Diphosphate Synthase"/>
    <property type="match status" value="1"/>
</dbReference>